<name>A0AAW8EFF7_VARPD</name>
<gene>
    <name evidence="3" type="primary">menB</name>
    <name evidence="4" type="ORF">J2W39_002975</name>
</gene>
<evidence type="ECO:0000313" key="4">
    <source>
        <dbReference type="EMBL" id="MDP9971733.1"/>
    </source>
</evidence>
<dbReference type="Proteomes" id="UP001224845">
    <property type="component" value="Unassembled WGS sequence"/>
</dbReference>
<comment type="pathway">
    <text evidence="3">Quinol/quinone metabolism; 1,4-dihydroxy-2-naphthoate biosynthesis; 1,4-dihydroxy-2-naphthoate from chorismate: step 6/7.</text>
</comment>
<dbReference type="InterPro" id="IPR010198">
    <property type="entry name" value="DHNA-CoA_synthase_MenB"/>
</dbReference>
<dbReference type="CDD" id="cd06558">
    <property type="entry name" value="crotonase-like"/>
    <property type="match status" value="1"/>
</dbReference>
<dbReference type="InterPro" id="IPR001753">
    <property type="entry name" value="Enoyl-CoA_hydra/iso"/>
</dbReference>
<feature type="binding site" description="in other chain" evidence="3">
    <location>
        <position position="149"/>
    </location>
    <ligand>
        <name>substrate</name>
        <note>ligand shared between two neighboring subunits</note>
    </ligand>
</feature>
<dbReference type="InterPro" id="IPR014748">
    <property type="entry name" value="Enoyl-CoA_hydra_C"/>
</dbReference>
<evidence type="ECO:0000256" key="2">
    <source>
        <dbReference type="ARBA" id="ARBA00023239"/>
    </source>
</evidence>
<evidence type="ECO:0000313" key="5">
    <source>
        <dbReference type="Proteomes" id="UP001224845"/>
    </source>
</evidence>
<dbReference type="PANTHER" id="PTHR43113:SF1">
    <property type="entry name" value="1,4-DIHYDROXY-2-NAPHTHOYL-COA SYNTHASE, PEROXISOMAL"/>
    <property type="match status" value="1"/>
</dbReference>
<reference evidence="4" key="1">
    <citation type="submission" date="2023-07" db="EMBL/GenBank/DDBJ databases">
        <title>Sorghum-associated microbial communities from plants grown in Nebraska, USA.</title>
        <authorList>
            <person name="Schachtman D."/>
        </authorList>
    </citation>
    <scope>NUCLEOTIDE SEQUENCE</scope>
    <source>
        <strain evidence="4">DS3315</strain>
    </source>
</reference>
<comment type="similarity">
    <text evidence="3">Belongs to the enoyl-CoA hydratase/isomerase family. MenB subfamily.</text>
</comment>
<feature type="binding site" description="in other chain" evidence="3">
    <location>
        <begin position="117"/>
        <end position="121"/>
    </location>
    <ligand>
        <name>substrate</name>
        <note>ligand shared between two neighboring subunits</note>
    </ligand>
</feature>
<dbReference type="PANTHER" id="PTHR43113">
    <property type="entry name" value="NUCLEOSIDE-DIPHOSPHATE-SUGAR EPIMERASE"/>
    <property type="match status" value="1"/>
</dbReference>
<proteinExistence type="inferred from homology"/>
<feature type="binding site" evidence="3">
    <location>
        <position position="246"/>
    </location>
    <ligand>
        <name>substrate</name>
        <note>ligand shared between two neighboring subunits</note>
    </ligand>
</feature>
<dbReference type="GO" id="GO:0005829">
    <property type="term" value="C:cytosol"/>
    <property type="evidence" value="ECO:0007669"/>
    <property type="project" value="TreeGrafter"/>
</dbReference>
<dbReference type="PROSITE" id="PS00166">
    <property type="entry name" value="ENOYL_COA_HYDRATASE"/>
    <property type="match status" value="1"/>
</dbReference>
<dbReference type="Gene3D" id="1.10.12.10">
    <property type="entry name" value="Lyase 2-enoyl-coa Hydratase, Chain A, domain 2"/>
    <property type="match status" value="1"/>
</dbReference>
<evidence type="ECO:0000256" key="1">
    <source>
        <dbReference type="ARBA" id="ARBA00000177"/>
    </source>
</evidence>
<dbReference type="EMBL" id="JAUSRV010000007">
    <property type="protein sequence ID" value="MDP9971733.1"/>
    <property type="molecule type" value="Genomic_DNA"/>
</dbReference>
<comment type="function">
    <text evidence="3">Converts o-succinylbenzoyl-CoA (OSB-CoA) to 1,4-dihydroxy-2-naphthoyl-CoA (DHNA-CoA).</text>
</comment>
<sequence>MTRASSPSPDMPYEDILYEEREGIARITINRPQVLNAVRGRTAEELLHAVGRAGWNRAVGVLVLAGAGERAFCTGGDQSSHGQGGYGARGTIGLPMDALQSLIRDIPKPVIARVQGFAIGGGNVLVTVCDLAIASTHAVFGQVGPRVGSVDPGFGTALLARLAGEKRAREMWYLCRRYGAEEALAMGLVNRVVAPEQLDAEVERWCREILAKSPTALAIAKRSFNADSENIRAIGALGFEALALYYGTAESREGVQAFLAKRAPDFGGARRGAR</sequence>
<feature type="binding site" description="in other chain" evidence="3">
    <location>
        <position position="86"/>
    </location>
    <ligand>
        <name>substrate</name>
        <note>ligand shared between two neighboring subunits</note>
    </ligand>
</feature>
<comment type="catalytic activity">
    <reaction evidence="1 3">
        <text>2-succinylbenzoyl-CoA + H(+) = 1,4-dihydroxy-2-naphthoyl-CoA + H2O</text>
        <dbReference type="Rhea" id="RHEA:26562"/>
        <dbReference type="ChEBI" id="CHEBI:15377"/>
        <dbReference type="ChEBI" id="CHEBI:15378"/>
        <dbReference type="ChEBI" id="CHEBI:57364"/>
        <dbReference type="ChEBI" id="CHEBI:58897"/>
        <dbReference type="EC" id="4.1.3.36"/>
    </reaction>
</comment>
<comment type="caution">
    <text evidence="3">Lacks conserved residue(s) required for the propagation of feature annotation.</text>
</comment>
<feature type="site" description="Important for catalysis" evidence="3">
    <location>
        <position position="246"/>
    </location>
</feature>
<organism evidence="4 5">
    <name type="scientific">Variovorax paradoxus</name>
    <dbReference type="NCBI Taxonomy" id="34073"/>
    <lineage>
        <taxon>Bacteria</taxon>
        <taxon>Pseudomonadati</taxon>
        <taxon>Pseudomonadota</taxon>
        <taxon>Betaproteobacteria</taxon>
        <taxon>Burkholderiales</taxon>
        <taxon>Comamonadaceae</taxon>
        <taxon>Variovorax</taxon>
    </lineage>
</organism>
<dbReference type="InterPro" id="IPR029045">
    <property type="entry name" value="ClpP/crotonase-like_dom_sf"/>
</dbReference>
<dbReference type="SUPFAM" id="SSF52096">
    <property type="entry name" value="ClpP/crotonase"/>
    <property type="match status" value="1"/>
</dbReference>
<comment type="pathway">
    <text evidence="3">Quinol/quinone metabolism; menaquinone biosynthesis.</text>
</comment>
<accession>A0AAW8EFF7</accession>
<dbReference type="GO" id="GO:0008935">
    <property type="term" value="F:1,4-dihydroxy-2-naphthoyl-CoA synthase activity"/>
    <property type="evidence" value="ECO:0007669"/>
    <property type="project" value="UniProtKB-UniRule"/>
</dbReference>
<dbReference type="GO" id="GO:0016787">
    <property type="term" value="F:hydrolase activity"/>
    <property type="evidence" value="ECO:0007669"/>
    <property type="project" value="UniProtKB-KW"/>
</dbReference>
<comment type="caution">
    <text evidence="4">The sequence shown here is derived from an EMBL/GenBank/DDBJ whole genome shotgun (WGS) entry which is preliminary data.</text>
</comment>
<keyword evidence="3" id="KW-0474">Menaquinone biosynthesis</keyword>
<keyword evidence="2 3" id="KW-0456">Lyase</keyword>
<feature type="binding site" description="in other chain" evidence="3">
    <location>
        <begin position="74"/>
        <end position="78"/>
    </location>
    <ligand>
        <name>substrate</name>
        <note>ligand shared between two neighboring subunits</note>
    </ligand>
</feature>
<feature type="site" description="Important for catalysis" evidence="3">
    <location>
        <position position="86"/>
    </location>
</feature>
<dbReference type="GO" id="GO:0009234">
    <property type="term" value="P:menaquinone biosynthetic process"/>
    <property type="evidence" value="ECO:0007669"/>
    <property type="project" value="UniProtKB-UniRule"/>
</dbReference>
<dbReference type="InterPro" id="IPR018376">
    <property type="entry name" value="Enoyl-CoA_hyd/isom_CS"/>
</dbReference>
<feature type="binding site" evidence="3">
    <location>
        <position position="261"/>
    </location>
    <ligand>
        <name>substrate</name>
        <note>ligand shared between two neighboring subunits</note>
    </ligand>
</feature>
<dbReference type="Pfam" id="PF00378">
    <property type="entry name" value="ECH_1"/>
    <property type="match status" value="1"/>
</dbReference>
<dbReference type="HAMAP" id="MF_01934">
    <property type="entry name" value="MenB"/>
    <property type="match status" value="1"/>
</dbReference>
<dbReference type="AlphaFoldDB" id="A0AAW8EFF7"/>
<dbReference type="Gene3D" id="3.90.226.10">
    <property type="entry name" value="2-enoyl-CoA Hydratase, Chain A, domain 1"/>
    <property type="match status" value="1"/>
</dbReference>
<dbReference type="EC" id="4.1.3.36" evidence="3"/>
<keyword evidence="4" id="KW-0378">Hydrolase</keyword>
<protein>
    <recommendedName>
        <fullName evidence="3">1,4-dihydroxy-2-naphthoyl-CoA synthase</fullName>
        <shortName evidence="3">DHNA-CoA synthase</shortName>
        <ecNumber evidence="3">4.1.3.36</ecNumber>
    </recommendedName>
</protein>
<evidence type="ECO:0000256" key="3">
    <source>
        <dbReference type="HAMAP-Rule" id="MF_01934"/>
    </source>
</evidence>